<dbReference type="OrthoDB" id="653743at2"/>
<name>A0A4Q1CNQ2_9BACT</name>
<proteinExistence type="predicted"/>
<accession>A0A4Q1CNQ2</accession>
<reference evidence="1 2" key="1">
    <citation type="submission" date="2019-01" db="EMBL/GenBank/DDBJ databases">
        <title>Lacibacter sp. strain TTM-7.</title>
        <authorList>
            <person name="Chen W.-M."/>
        </authorList>
    </citation>
    <scope>NUCLEOTIDE SEQUENCE [LARGE SCALE GENOMIC DNA]</scope>
    <source>
        <strain evidence="1 2">TTM-7</strain>
    </source>
</reference>
<dbReference type="RefSeq" id="WP_129129746.1">
    <property type="nucleotide sequence ID" value="NZ_SDHW01000001.1"/>
</dbReference>
<evidence type="ECO:0008006" key="3">
    <source>
        <dbReference type="Google" id="ProtNLM"/>
    </source>
</evidence>
<evidence type="ECO:0000313" key="2">
    <source>
        <dbReference type="Proteomes" id="UP000290204"/>
    </source>
</evidence>
<gene>
    <name evidence="1" type="ORF">ESA94_05025</name>
</gene>
<organism evidence="1 2">
    <name type="scientific">Lacibacter luteus</name>
    <dbReference type="NCBI Taxonomy" id="2508719"/>
    <lineage>
        <taxon>Bacteria</taxon>
        <taxon>Pseudomonadati</taxon>
        <taxon>Bacteroidota</taxon>
        <taxon>Chitinophagia</taxon>
        <taxon>Chitinophagales</taxon>
        <taxon>Chitinophagaceae</taxon>
        <taxon>Lacibacter</taxon>
    </lineage>
</organism>
<dbReference type="PROSITE" id="PS51257">
    <property type="entry name" value="PROKAR_LIPOPROTEIN"/>
    <property type="match status" value="1"/>
</dbReference>
<keyword evidence="2" id="KW-1185">Reference proteome</keyword>
<dbReference type="Proteomes" id="UP000290204">
    <property type="component" value="Unassembled WGS sequence"/>
</dbReference>
<dbReference type="EMBL" id="SDHW01000001">
    <property type="protein sequence ID" value="RXK62375.1"/>
    <property type="molecule type" value="Genomic_DNA"/>
</dbReference>
<dbReference type="AlphaFoldDB" id="A0A4Q1CNQ2"/>
<comment type="caution">
    <text evidence="1">The sequence shown here is derived from an EMBL/GenBank/DDBJ whole genome shotgun (WGS) entry which is preliminary data.</text>
</comment>
<sequence length="318" mass="36041">MNRYSSFVLLLLLSLFACKDKKPKEITDADLTTADFIALAATLPYPVLVNDTLINRKEKDSLLINQETYKTFVPDSVFQQFYPKTKGLKLYLLGKIKDGDKGNFILVKSLQGKNKGVQLLYFDKKAAYVGSMNVTALLPKGTGVRYCRIDSKNNISFIQERKTNTGELWTNETIYFMDEKGKFIVAMTNSTEDLSDLIMGNPIDSMPRTQKYSADYSIDKKNLVSIRDGNTEKEFEFFIHFSKQNGECVGEVKGTGEWIEKNKGIFRDASSDCILTFDFGTSSVRISEQNCGLYRGITCFFEGSYPKKAEPVKKKKKK</sequence>
<evidence type="ECO:0000313" key="1">
    <source>
        <dbReference type="EMBL" id="RXK62375.1"/>
    </source>
</evidence>
<protein>
    <recommendedName>
        <fullName evidence="3">Lipoprotein</fullName>
    </recommendedName>
</protein>